<feature type="transmembrane region" description="Helical" evidence="1">
    <location>
        <begin position="49"/>
        <end position="72"/>
    </location>
</feature>
<evidence type="ECO:0000313" key="3">
    <source>
        <dbReference type="Proteomes" id="UP000030121"/>
    </source>
</evidence>
<dbReference type="Proteomes" id="UP000030121">
    <property type="component" value="Unassembled WGS sequence"/>
</dbReference>
<dbReference type="STRING" id="1121899.GCA_000430025_02524"/>
<dbReference type="RefSeq" id="WP_026980828.1">
    <property type="nucleotide sequence ID" value="NZ_AUCZ01000015.1"/>
</dbReference>
<evidence type="ECO:0000313" key="2">
    <source>
        <dbReference type="EMBL" id="KGO87711.1"/>
    </source>
</evidence>
<name>A0A0A2M7Y0_9FLAO</name>
<keyword evidence="1" id="KW-1133">Transmembrane helix</keyword>
<dbReference type="eggNOG" id="ENOG502Z7T3">
    <property type="taxonomic scope" value="Bacteria"/>
</dbReference>
<reference evidence="2 3" key="1">
    <citation type="submission" date="2013-09" db="EMBL/GenBank/DDBJ databases">
        <authorList>
            <person name="Zeng Z."/>
            <person name="Chen C."/>
        </authorList>
    </citation>
    <scope>NUCLEOTIDE SEQUENCE [LARGE SCALE GENOMIC DNA]</scope>
    <source>
        <strain evidence="2 3">GH29-5</strain>
    </source>
</reference>
<gene>
    <name evidence="2" type="ORF">Q764_12665</name>
</gene>
<accession>A0A0A2M7Y0</accession>
<evidence type="ECO:0000256" key="1">
    <source>
        <dbReference type="SAM" id="Phobius"/>
    </source>
</evidence>
<comment type="caution">
    <text evidence="2">The sequence shown here is derived from an EMBL/GenBank/DDBJ whole genome shotgun (WGS) entry which is preliminary data.</text>
</comment>
<proteinExistence type="predicted"/>
<protein>
    <submittedName>
        <fullName evidence="2">Amino acid permease</fullName>
    </submittedName>
</protein>
<dbReference type="Pfam" id="PF12725">
    <property type="entry name" value="DUF3810"/>
    <property type="match status" value="1"/>
</dbReference>
<keyword evidence="3" id="KW-1185">Reference proteome</keyword>
<sequence length="353" mass="41511">MNRKLILPLFLVVQLIGLRILSLFPETVERFYSNGFYPVLAKISRITLGNISFSVGDVIYGIAIFFLLRWFWKKRKTWKAEWKSNLLALIGFASVFYFLFNLFWALNYLRVPMYQKLNIEREYSQQDLLIFTKQLIEKTNSIHSQLVKNDSMKVTLPYSQDEIFKKTQNGYDNLQKKFPYLTYENHSVKPSLLSLPLTYMGFGGYLNPFTNEAQVNNLVPKHNFVVTTAHEMSHQIGIGSESEANFVGFMATIHNDDLYFKYCGYSYALRYCLGNLENFQEDSTKELLPLIHTGILKNFKETQDFWDSHQTFIDVIFHQFYDKFLMVNQQKDGLESYSKFVNLMVNYYKGKEL</sequence>
<feature type="transmembrane region" description="Helical" evidence="1">
    <location>
        <begin position="84"/>
        <end position="106"/>
    </location>
</feature>
<keyword evidence="1" id="KW-0812">Transmembrane</keyword>
<organism evidence="2 3">
    <name type="scientific">Flavobacterium suncheonense GH29-5 = DSM 17707</name>
    <dbReference type="NCBI Taxonomy" id="1121899"/>
    <lineage>
        <taxon>Bacteria</taxon>
        <taxon>Pseudomonadati</taxon>
        <taxon>Bacteroidota</taxon>
        <taxon>Flavobacteriia</taxon>
        <taxon>Flavobacteriales</taxon>
        <taxon>Flavobacteriaceae</taxon>
        <taxon>Flavobacterium</taxon>
    </lineage>
</organism>
<dbReference type="EMBL" id="JRLW01000018">
    <property type="protein sequence ID" value="KGO87711.1"/>
    <property type="molecule type" value="Genomic_DNA"/>
</dbReference>
<dbReference type="InterPro" id="IPR024294">
    <property type="entry name" value="DUF3810"/>
</dbReference>
<dbReference type="AlphaFoldDB" id="A0A0A2M7Y0"/>
<keyword evidence="1" id="KW-0472">Membrane</keyword>
<dbReference type="OrthoDB" id="1048788at2"/>